<organism evidence="1 2">
    <name type="scientific">Photobacterium aquimaris</name>
    <dbReference type="NCBI Taxonomy" id="512643"/>
    <lineage>
        <taxon>Bacteria</taxon>
        <taxon>Pseudomonadati</taxon>
        <taxon>Pseudomonadota</taxon>
        <taxon>Gammaproteobacteria</taxon>
        <taxon>Vibrionales</taxon>
        <taxon>Vibrionaceae</taxon>
        <taxon>Photobacterium</taxon>
    </lineage>
</organism>
<dbReference type="EMBL" id="PYMK01000022">
    <property type="protein sequence ID" value="PSU25857.1"/>
    <property type="molecule type" value="Genomic_DNA"/>
</dbReference>
<proteinExistence type="predicted"/>
<dbReference type="Proteomes" id="UP000240254">
    <property type="component" value="Unassembled WGS sequence"/>
</dbReference>
<evidence type="ECO:0000313" key="2">
    <source>
        <dbReference type="Proteomes" id="UP000240254"/>
    </source>
</evidence>
<sequence>MFPTLFGILSIHGDRFLLGSLAACHSGGRADVRYGKSRPLRHSFKKPESKDSGFFSFVENGDYIIARAIIRHLGREERAIRDLLIMCLSIKDTNKKAAKTITLQHADHRFPISFVTSL</sequence>
<reference evidence="1 2" key="1">
    <citation type="submission" date="2018-03" db="EMBL/GenBank/DDBJ databases">
        <title>Whole genome sequencing of Histamine producing bacteria.</title>
        <authorList>
            <person name="Butler K."/>
        </authorList>
    </citation>
    <scope>NUCLEOTIDE SEQUENCE [LARGE SCALE GENOMIC DNA]</scope>
    <source>
        <strain evidence="1 2">BS2</strain>
    </source>
</reference>
<protein>
    <submittedName>
        <fullName evidence="1">Uncharacterized protein</fullName>
    </submittedName>
</protein>
<dbReference type="AlphaFoldDB" id="A0A2T3IGE7"/>
<evidence type="ECO:0000313" key="1">
    <source>
        <dbReference type="EMBL" id="PSU25857.1"/>
    </source>
</evidence>
<accession>A0A2T3IGE7</accession>
<comment type="caution">
    <text evidence="1">The sequence shown here is derived from an EMBL/GenBank/DDBJ whole genome shotgun (WGS) entry which is preliminary data.</text>
</comment>
<name>A0A2T3IGE7_9GAMM</name>
<gene>
    <name evidence="1" type="ORF">CTM88_17235</name>
</gene>